<reference evidence="2 3" key="1">
    <citation type="journal article" date="2017" name="Int. J. Syst. Evol. Microbiol.">
        <title>Macrococcus canis sp. nov., a skin bacterium associated with infections in dogs.</title>
        <authorList>
            <person name="Gobeli Brawand S."/>
            <person name="Cotting K."/>
            <person name="Gomez-Sanz E."/>
            <person name="Collaud A."/>
            <person name="Thomann A."/>
            <person name="Brodard I."/>
            <person name="Rodriguez-Campos S."/>
            <person name="Strauss C."/>
            <person name="Perreten V."/>
        </authorList>
    </citation>
    <scope>NUCLEOTIDE SEQUENCE [LARGE SCALE GENOMIC DNA]</scope>
    <source>
        <strain evidence="2 3">KM45013</strain>
    </source>
</reference>
<keyword evidence="1" id="KW-1133">Transmembrane helix</keyword>
<keyword evidence="1" id="KW-0472">Membrane</keyword>
<evidence type="ECO:0000256" key="1">
    <source>
        <dbReference type="SAM" id="Phobius"/>
    </source>
</evidence>
<keyword evidence="1" id="KW-0812">Transmembrane</keyword>
<feature type="transmembrane region" description="Helical" evidence="1">
    <location>
        <begin position="21"/>
        <end position="45"/>
    </location>
</feature>
<evidence type="ECO:0000313" key="2">
    <source>
        <dbReference type="EMBL" id="ARQ07580.1"/>
    </source>
</evidence>
<dbReference type="Proteomes" id="UP000194154">
    <property type="component" value="Chromosome"/>
</dbReference>
<dbReference type="InterPro" id="IPR010288">
    <property type="entry name" value="EcsB_ABC"/>
</dbReference>
<organism evidence="2 3">
    <name type="scientific">Macrococcoides canis</name>
    <dbReference type="NCBI Taxonomy" id="1855823"/>
    <lineage>
        <taxon>Bacteria</taxon>
        <taxon>Bacillati</taxon>
        <taxon>Bacillota</taxon>
        <taxon>Bacilli</taxon>
        <taxon>Bacillales</taxon>
        <taxon>Staphylococcaceae</taxon>
        <taxon>Macrococcoides</taxon>
    </lineage>
</organism>
<proteinExistence type="predicted"/>
<name>A0A1W7AEM5_9STAP</name>
<feature type="transmembrane region" description="Helical" evidence="1">
    <location>
        <begin position="108"/>
        <end position="125"/>
    </location>
</feature>
<dbReference type="PIRSF" id="PIRSF037259">
    <property type="entry name" value="EcsB_ABC"/>
    <property type="match status" value="1"/>
</dbReference>
<feature type="transmembrane region" description="Helical" evidence="1">
    <location>
        <begin position="184"/>
        <end position="202"/>
    </location>
</feature>
<accession>A0A1W7AEM5</accession>
<dbReference type="OrthoDB" id="2447941at2"/>
<dbReference type="Pfam" id="PF05975">
    <property type="entry name" value="EcsB"/>
    <property type="match status" value="1"/>
</dbReference>
<gene>
    <name evidence="2" type="ORF">MCCS_19650</name>
</gene>
<feature type="transmembrane region" description="Helical" evidence="1">
    <location>
        <begin position="374"/>
        <end position="392"/>
    </location>
</feature>
<protein>
    <submittedName>
        <fullName evidence="2">Bacterial ABC transporter protein EcsB</fullName>
    </submittedName>
</protein>
<dbReference type="AlphaFoldDB" id="A0A1W7AEM5"/>
<feature type="transmembrane region" description="Helical" evidence="1">
    <location>
        <begin position="304"/>
        <end position="323"/>
    </location>
</feature>
<dbReference type="EMBL" id="CP021059">
    <property type="protein sequence ID" value="ARQ07580.1"/>
    <property type="molecule type" value="Genomic_DNA"/>
</dbReference>
<feature type="transmembrane region" description="Helical" evidence="1">
    <location>
        <begin position="57"/>
        <end position="75"/>
    </location>
</feature>
<evidence type="ECO:0000313" key="3">
    <source>
        <dbReference type="Proteomes" id="UP000194154"/>
    </source>
</evidence>
<feature type="transmembrane region" description="Helical" evidence="1">
    <location>
        <begin position="280"/>
        <end position="298"/>
    </location>
</feature>
<feature type="transmembrane region" description="Helical" evidence="1">
    <location>
        <begin position="161"/>
        <end position="178"/>
    </location>
</feature>
<feature type="transmembrane region" description="Helical" evidence="1">
    <location>
        <begin position="349"/>
        <end position="368"/>
    </location>
</feature>
<dbReference type="RefSeq" id="WP_086043130.1">
    <property type="nucleotide sequence ID" value="NZ_CBCRZA010000012.1"/>
</dbReference>
<dbReference type="KEGG" id="mcak:MCCS_19650"/>
<sequence length="403" mass="46853">MNKARQLFYDRKARNDKEVAYYSKFIFNGHFIVFLTIAFGALMLQYSQLLKNLPDNINYNLIIAVILAALTVTPLRTFMKSADSIFLLNFERDMAPYFKQAIIRSGSLRTLLFIVMGGLLAPLYMERTASVAGYICAIVLGVWMIYSGLAMRHLMMKLGITNGYISLLIFLMALSGIYTSLEGLPITIISIILFTLGLIYLFNKNAAHRLLNFDHYIDYEHQLYQAQNKLINMFTDVKGMKDKAVRRRYFDALLPRKSHYTKAHMFEYLFIRNFVRSNDSIWIVVRLIAVGCILMWLVHQYVVGLIIGLFFSYAIIMQASQFYKMQAFSLWPKVWPTPESLVLQGFRKFMRKLSIVTTTVIAVCYILIYPSHFYFAIILYVMMFWTLNSVSAKIEKRMNLLRD</sequence>
<dbReference type="GeneID" id="35296055"/>
<dbReference type="STRING" id="1855823.MCCS_19650"/>
<dbReference type="GO" id="GO:0016020">
    <property type="term" value="C:membrane"/>
    <property type="evidence" value="ECO:0007669"/>
    <property type="project" value="InterPro"/>
</dbReference>
<keyword evidence="3" id="KW-1185">Reference proteome</keyword>
<feature type="transmembrane region" description="Helical" evidence="1">
    <location>
        <begin position="131"/>
        <end position="149"/>
    </location>
</feature>